<dbReference type="AlphaFoldDB" id="A0AA36CZ51"/>
<evidence type="ECO:0000313" key="1">
    <source>
        <dbReference type="EMBL" id="CAJ0576955.1"/>
    </source>
</evidence>
<organism evidence="1 2">
    <name type="scientific">Mesorhabditis spiculigera</name>
    <dbReference type="NCBI Taxonomy" id="96644"/>
    <lineage>
        <taxon>Eukaryota</taxon>
        <taxon>Metazoa</taxon>
        <taxon>Ecdysozoa</taxon>
        <taxon>Nematoda</taxon>
        <taxon>Chromadorea</taxon>
        <taxon>Rhabditida</taxon>
        <taxon>Rhabditina</taxon>
        <taxon>Rhabditomorpha</taxon>
        <taxon>Rhabditoidea</taxon>
        <taxon>Rhabditidae</taxon>
        <taxon>Mesorhabditinae</taxon>
        <taxon>Mesorhabditis</taxon>
    </lineage>
</organism>
<name>A0AA36CZ51_9BILA</name>
<dbReference type="Proteomes" id="UP001177023">
    <property type="component" value="Unassembled WGS sequence"/>
</dbReference>
<proteinExistence type="predicted"/>
<protein>
    <submittedName>
        <fullName evidence="1">Uncharacterized protein</fullName>
    </submittedName>
</protein>
<feature type="non-terminal residue" evidence="1">
    <location>
        <position position="220"/>
    </location>
</feature>
<gene>
    <name evidence="1" type="ORF">MSPICULIGERA_LOCUS15236</name>
</gene>
<keyword evidence="2" id="KW-1185">Reference proteome</keyword>
<evidence type="ECO:0000313" key="2">
    <source>
        <dbReference type="Proteomes" id="UP001177023"/>
    </source>
</evidence>
<sequence length="220" mass="24923">MSGASWSVPRNYTYCGPDLRAIPAVALTSFCRLAHSFKTKGQPIADYGLNRMLQSVQQQIDGIMYAAVTGHDPCSARQLFDDCLHIAKKAHRLTTNVRDFFKRLPREIQEEHIYGQQVESETIALSCLAALDDQADGNIHHFRFKADQWNPEVALIQDDFTKLRRAALSSERIHETQLKIEEYTHEITKSCQLFLMAIEDTAARQFPESFQAYGAGEKTA</sequence>
<comment type="caution">
    <text evidence="1">The sequence shown here is derived from an EMBL/GenBank/DDBJ whole genome shotgun (WGS) entry which is preliminary data.</text>
</comment>
<accession>A0AA36CZ51</accession>
<dbReference type="EMBL" id="CATQJA010002647">
    <property type="protein sequence ID" value="CAJ0576955.1"/>
    <property type="molecule type" value="Genomic_DNA"/>
</dbReference>
<reference evidence="1" key="1">
    <citation type="submission" date="2023-06" db="EMBL/GenBank/DDBJ databases">
        <authorList>
            <person name="Delattre M."/>
        </authorList>
    </citation>
    <scope>NUCLEOTIDE SEQUENCE</scope>
    <source>
        <strain evidence="1">AF72</strain>
    </source>
</reference>